<accession>A0A0C3DWJ5</accession>
<dbReference type="PANTHER" id="PTHR39613">
    <property type="entry name" value="ANCHORED CELL WALL PROTEIN, PUTATIVE (AFU_ORTHOLOGUE AFUA_4G08960)-RELATED"/>
    <property type="match status" value="1"/>
</dbReference>
<dbReference type="STRING" id="913774.A0A0C3DWJ5"/>
<reference evidence="5" key="2">
    <citation type="submission" date="2015-01" db="EMBL/GenBank/DDBJ databases">
        <title>Evolutionary Origins and Diversification of the Mycorrhizal Mutualists.</title>
        <authorList>
            <consortium name="DOE Joint Genome Institute"/>
            <consortium name="Mycorrhizal Genomics Consortium"/>
            <person name="Kohler A."/>
            <person name="Kuo A."/>
            <person name="Nagy L.G."/>
            <person name="Floudas D."/>
            <person name="Copeland A."/>
            <person name="Barry K.W."/>
            <person name="Cichocki N."/>
            <person name="Veneault-Fourrey C."/>
            <person name="LaButti K."/>
            <person name="Lindquist E.A."/>
            <person name="Lipzen A."/>
            <person name="Lundell T."/>
            <person name="Morin E."/>
            <person name="Murat C."/>
            <person name="Riley R."/>
            <person name="Ohm R."/>
            <person name="Sun H."/>
            <person name="Tunlid A."/>
            <person name="Henrissat B."/>
            <person name="Grigoriev I.V."/>
            <person name="Hibbett D.S."/>
            <person name="Martin F."/>
        </authorList>
    </citation>
    <scope>NUCLEOTIDE SEQUENCE [LARGE SCALE GENOMIC DNA]</scope>
    <source>
        <strain evidence="5">Zn</strain>
    </source>
</reference>
<keyword evidence="5" id="KW-1185">Reference proteome</keyword>
<reference evidence="4 5" key="1">
    <citation type="submission" date="2014-04" db="EMBL/GenBank/DDBJ databases">
        <authorList>
            <consortium name="DOE Joint Genome Institute"/>
            <person name="Kuo A."/>
            <person name="Martino E."/>
            <person name="Perotto S."/>
            <person name="Kohler A."/>
            <person name="Nagy L.G."/>
            <person name="Floudas D."/>
            <person name="Copeland A."/>
            <person name="Barry K.W."/>
            <person name="Cichocki N."/>
            <person name="Veneault-Fourrey C."/>
            <person name="LaButti K."/>
            <person name="Lindquist E.A."/>
            <person name="Lipzen A."/>
            <person name="Lundell T."/>
            <person name="Morin E."/>
            <person name="Murat C."/>
            <person name="Sun H."/>
            <person name="Tunlid A."/>
            <person name="Henrissat B."/>
            <person name="Grigoriev I.V."/>
            <person name="Hibbett D.S."/>
            <person name="Martin F."/>
            <person name="Nordberg H.P."/>
            <person name="Cantor M.N."/>
            <person name="Hua S.X."/>
        </authorList>
    </citation>
    <scope>NUCLEOTIDE SEQUENCE [LARGE SCALE GENOMIC DNA]</scope>
    <source>
        <strain evidence="4 5">Zn</strain>
    </source>
</reference>
<dbReference type="InterPro" id="IPR054508">
    <property type="entry name" value="PIR1-like_C"/>
</dbReference>
<dbReference type="HOGENOM" id="CLU_033570_0_0_1"/>
<organism evidence="4 5">
    <name type="scientific">Oidiodendron maius (strain Zn)</name>
    <dbReference type="NCBI Taxonomy" id="913774"/>
    <lineage>
        <taxon>Eukaryota</taxon>
        <taxon>Fungi</taxon>
        <taxon>Dikarya</taxon>
        <taxon>Ascomycota</taxon>
        <taxon>Pezizomycotina</taxon>
        <taxon>Leotiomycetes</taxon>
        <taxon>Leotiomycetes incertae sedis</taxon>
        <taxon>Myxotrichaceae</taxon>
        <taxon>Oidiodendron</taxon>
    </lineage>
</organism>
<protein>
    <submittedName>
        <fullName evidence="4">Uncharacterized protein</fullName>
    </submittedName>
</protein>
<feature type="domain" description="Ubiquitin 3 binding protein But2 C-terminal" evidence="2">
    <location>
        <begin position="207"/>
        <end position="355"/>
    </location>
</feature>
<feature type="domain" description="Cell wall mannoprotein PIR1-like C-terminal" evidence="3">
    <location>
        <begin position="67"/>
        <end position="136"/>
    </location>
</feature>
<evidence type="ECO:0000313" key="5">
    <source>
        <dbReference type="Proteomes" id="UP000054321"/>
    </source>
</evidence>
<gene>
    <name evidence="4" type="ORF">OIDMADRAFT_155663</name>
</gene>
<dbReference type="OrthoDB" id="4657524at2759"/>
<dbReference type="Pfam" id="PF22799">
    <property type="entry name" value="PIR1-like_C"/>
    <property type="match status" value="1"/>
</dbReference>
<name>A0A0C3DWJ5_OIDMZ</name>
<dbReference type="Pfam" id="PF09792">
    <property type="entry name" value="But2"/>
    <property type="match status" value="1"/>
</dbReference>
<evidence type="ECO:0000259" key="2">
    <source>
        <dbReference type="Pfam" id="PF09792"/>
    </source>
</evidence>
<dbReference type="PANTHER" id="PTHR39613:SF1">
    <property type="entry name" value="ANCHORED CELL WALL PROTEIN, PUTATIVE (AFU_ORTHOLOGUE AFUA_4G08960)-RELATED"/>
    <property type="match status" value="1"/>
</dbReference>
<feature type="chain" id="PRO_5002176896" evidence="1">
    <location>
        <begin position="17"/>
        <end position="367"/>
    </location>
</feature>
<dbReference type="Proteomes" id="UP000054321">
    <property type="component" value="Unassembled WGS sequence"/>
</dbReference>
<dbReference type="InParanoid" id="A0A0C3DWJ5"/>
<dbReference type="AlphaFoldDB" id="A0A0C3DWJ5"/>
<dbReference type="InterPro" id="IPR018620">
    <property type="entry name" value="Ubiquitin3-bd_protein_But2_C"/>
</dbReference>
<evidence type="ECO:0000259" key="3">
    <source>
        <dbReference type="Pfam" id="PF22799"/>
    </source>
</evidence>
<keyword evidence="1" id="KW-0732">Signal</keyword>
<sequence length="367" mass="38466">MHYILSLIALGASASAIQTINQNSQCTFPMTAVSDPKDGPVENAAIGESRIGGANEQGVYSLSPPTLSDSQGRNCVIDPSSAQFYCSQGTHGNANFTVASDGNLMHNGNAKWLACLDADGSYAIYTDAKSDTTGCKVITIKTGDASCNVLSCLAPASTGSSLTRAASTSTVSVSPISAGTLSASSTPLVTALDPSCPKDISSGEFRFPLLILPTSPEAPDYAFGNSYVAYISPDNTTIFNFDVPESSPYTGNCALLFLFPYESTLNLQNSPFYFSGIEEEEGENGGLDFALLKDVADSEVTYKTTPGVETDYGKTEILPGNTYTIATFPCKSGVTSYSVSSVGNVELDYFQDSDPTPIGLYIVPCSS</sequence>
<proteinExistence type="predicted"/>
<evidence type="ECO:0000313" key="4">
    <source>
        <dbReference type="EMBL" id="KIN06478.1"/>
    </source>
</evidence>
<feature type="signal peptide" evidence="1">
    <location>
        <begin position="1"/>
        <end position="16"/>
    </location>
</feature>
<evidence type="ECO:0000256" key="1">
    <source>
        <dbReference type="SAM" id="SignalP"/>
    </source>
</evidence>
<dbReference type="EMBL" id="KN832871">
    <property type="protein sequence ID" value="KIN06478.1"/>
    <property type="molecule type" value="Genomic_DNA"/>
</dbReference>